<dbReference type="GeneTree" id="ENSGT01150000286904"/>
<dbReference type="Proteomes" id="UP000472263">
    <property type="component" value="Chromosome 17"/>
</dbReference>
<dbReference type="SUPFAM" id="SSF52047">
    <property type="entry name" value="RNI-like"/>
    <property type="match status" value="1"/>
</dbReference>
<keyword evidence="1" id="KW-0433">Leucine-rich repeat</keyword>
<dbReference type="Pfam" id="PF17776">
    <property type="entry name" value="NLRC4_HD2"/>
    <property type="match status" value="1"/>
</dbReference>
<evidence type="ECO:0000259" key="3">
    <source>
        <dbReference type="Pfam" id="PF17776"/>
    </source>
</evidence>
<dbReference type="PROSITE" id="PS51450">
    <property type="entry name" value="LRR"/>
    <property type="match status" value="1"/>
</dbReference>
<dbReference type="AlphaFoldDB" id="A0A667ZDM1"/>
<sequence length="285" mass="31281">MGELGQIHLQEFLAALHVFVTFINSGVNLLAVDKALQSPNGHLDLFLRFLLGLSLPTNQILLRGLMTQTESSSQTNQETVQFIKEKIQDSPSPERSINLFHCLNELNDHSLVEEIQQYLRSGRLSREKLSPAQWSALGFILLSSEEDLDVLSGCNLSERSCAALASVLSSQSSSLRELDLSNNQLQDSGVKRLSAGLESPHSHHTFEYLLSGCLLTQEGCASLASALSSNPSHLRELDLSYNHPGDSGVKLLSAGLEDPTWRLEALRYGETHTMSPRGLRSVVSC</sequence>
<dbReference type="Ensembl" id="ENSMMDT00005042060.1">
    <property type="protein sequence ID" value="ENSMMDP00005041220.1"/>
    <property type="gene ID" value="ENSMMDG00005019049.1"/>
</dbReference>
<feature type="domain" description="NACHT LRR and PYD" evidence="3">
    <location>
        <begin position="8"/>
        <end position="114"/>
    </location>
</feature>
<evidence type="ECO:0000313" key="5">
    <source>
        <dbReference type="Proteomes" id="UP000472263"/>
    </source>
</evidence>
<evidence type="ECO:0000256" key="2">
    <source>
        <dbReference type="ARBA" id="ARBA00022737"/>
    </source>
</evidence>
<dbReference type="InterPro" id="IPR041267">
    <property type="entry name" value="NLRP_HD2"/>
</dbReference>
<evidence type="ECO:0000256" key="1">
    <source>
        <dbReference type="ARBA" id="ARBA00022614"/>
    </source>
</evidence>
<protein>
    <recommendedName>
        <fullName evidence="3">NACHT LRR and PYD domain-containing protein</fullName>
    </recommendedName>
</protein>
<dbReference type="InterPro" id="IPR051261">
    <property type="entry name" value="NLR"/>
</dbReference>
<name>A0A667ZDM1_9TELE</name>
<dbReference type="InterPro" id="IPR032675">
    <property type="entry name" value="LRR_dom_sf"/>
</dbReference>
<reference evidence="4" key="2">
    <citation type="submission" date="2025-08" db="UniProtKB">
        <authorList>
            <consortium name="Ensembl"/>
        </authorList>
    </citation>
    <scope>IDENTIFICATION</scope>
</reference>
<dbReference type="SMART" id="SM00368">
    <property type="entry name" value="LRR_RI"/>
    <property type="match status" value="4"/>
</dbReference>
<accession>A0A667ZDM1</accession>
<proteinExistence type="predicted"/>
<reference evidence="4" key="3">
    <citation type="submission" date="2025-09" db="UniProtKB">
        <authorList>
            <consortium name="Ensembl"/>
        </authorList>
    </citation>
    <scope>IDENTIFICATION</scope>
</reference>
<reference evidence="4" key="1">
    <citation type="submission" date="2019-06" db="EMBL/GenBank/DDBJ databases">
        <authorList>
            <consortium name="Wellcome Sanger Institute Data Sharing"/>
        </authorList>
    </citation>
    <scope>NUCLEOTIDE SEQUENCE [LARGE SCALE GENOMIC DNA]</scope>
</reference>
<evidence type="ECO:0000313" key="4">
    <source>
        <dbReference type="Ensembl" id="ENSMMDP00005041220.1"/>
    </source>
</evidence>
<keyword evidence="5" id="KW-1185">Reference proteome</keyword>
<dbReference type="Gene3D" id="3.80.10.10">
    <property type="entry name" value="Ribonuclease Inhibitor"/>
    <property type="match status" value="1"/>
</dbReference>
<keyword evidence="2" id="KW-0677">Repeat</keyword>
<dbReference type="InterPro" id="IPR001611">
    <property type="entry name" value="Leu-rich_rpt"/>
</dbReference>
<dbReference type="PANTHER" id="PTHR24106">
    <property type="entry name" value="NACHT, LRR AND CARD DOMAINS-CONTAINING"/>
    <property type="match status" value="1"/>
</dbReference>
<dbReference type="Pfam" id="PF13516">
    <property type="entry name" value="LRR_6"/>
    <property type="match status" value="2"/>
</dbReference>
<organism evidence="4 5">
    <name type="scientific">Myripristis murdjan</name>
    <name type="common">pinecone soldierfish</name>
    <dbReference type="NCBI Taxonomy" id="586833"/>
    <lineage>
        <taxon>Eukaryota</taxon>
        <taxon>Metazoa</taxon>
        <taxon>Chordata</taxon>
        <taxon>Craniata</taxon>
        <taxon>Vertebrata</taxon>
        <taxon>Euteleostomi</taxon>
        <taxon>Actinopterygii</taxon>
        <taxon>Neopterygii</taxon>
        <taxon>Teleostei</taxon>
        <taxon>Neoteleostei</taxon>
        <taxon>Acanthomorphata</taxon>
        <taxon>Holocentriformes</taxon>
        <taxon>Holocentridae</taxon>
        <taxon>Myripristis</taxon>
    </lineage>
</organism>